<keyword evidence="10 13" id="KW-0443">Lipid metabolism</keyword>
<dbReference type="InterPro" id="IPR041010">
    <property type="entry name" value="Znf-ACC"/>
</dbReference>
<dbReference type="InterPro" id="IPR034733">
    <property type="entry name" value="AcCoA_carboxyl_beta"/>
</dbReference>
<comment type="subcellular location">
    <subcellularLocation>
        <location evidence="1 13">Cytoplasm</location>
    </subcellularLocation>
</comment>
<dbReference type="PANTHER" id="PTHR42995:SF5">
    <property type="entry name" value="ACETYL-COENZYME A CARBOXYLASE CARBOXYL TRANSFERASE SUBUNIT BETA, CHLOROPLASTIC"/>
    <property type="match status" value="1"/>
</dbReference>
<dbReference type="GO" id="GO:0005524">
    <property type="term" value="F:ATP binding"/>
    <property type="evidence" value="ECO:0007669"/>
    <property type="project" value="UniProtKB-KW"/>
</dbReference>
<comment type="catalytic activity">
    <reaction evidence="13">
        <text>N(6)-carboxybiotinyl-L-lysyl-[protein] + acetyl-CoA = N(6)-biotinyl-L-lysyl-[protein] + malonyl-CoA</text>
        <dbReference type="Rhea" id="RHEA:54728"/>
        <dbReference type="Rhea" id="RHEA-COMP:10505"/>
        <dbReference type="Rhea" id="RHEA-COMP:10506"/>
        <dbReference type="ChEBI" id="CHEBI:57288"/>
        <dbReference type="ChEBI" id="CHEBI:57384"/>
        <dbReference type="ChEBI" id="CHEBI:83144"/>
        <dbReference type="ChEBI" id="CHEBI:83145"/>
        <dbReference type="EC" id="2.1.3.15"/>
    </reaction>
</comment>
<dbReference type="EMBL" id="MEUG01000001">
    <property type="protein sequence ID" value="OGC27666.1"/>
    <property type="molecule type" value="Genomic_DNA"/>
</dbReference>
<evidence type="ECO:0000313" key="16">
    <source>
        <dbReference type="Proteomes" id="UP000178602"/>
    </source>
</evidence>
<evidence type="ECO:0000256" key="11">
    <source>
        <dbReference type="ARBA" id="ARBA00023160"/>
    </source>
</evidence>
<dbReference type="PRINTS" id="PR01070">
    <property type="entry name" value="ACCCTRFRASEB"/>
</dbReference>
<dbReference type="PROSITE" id="PS50980">
    <property type="entry name" value="COA_CT_NTER"/>
    <property type="match status" value="1"/>
</dbReference>
<dbReference type="HAMAP" id="MF_01395">
    <property type="entry name" value="AcetylCoA_CT_beta"/>
    <property type="match status" value="1"/>
</dbReference>
<comment type="caution">
    <text evidence="15">The sequence shown here is derived from an EMBL/GenBank/DDBJ whole genome shotgun (WGS) entry which is preliminary data.</text>
</comment>
<dbReference type="InterPro" id="IPR011762">
    <property type="entry name" value="COA_CT_N"/>
</dbReference>
<dbReference type="Pfam" id="PF17848">
    <property type="entry name" value="Zn_ribbon_ACC"/>
    <property type="match status" value="1"/>
</dbReference>
<evidence type="ECO:0000256" key="2">
    <source>
        <dbReference type="ARBA" id="ARBA00022516"/>
    </source>
</evidence>
<evidence type="ECO:0000256" key="12">
    <source>
        <dbReference type="ARBA" id="ARBA00025280"/>
    </source>
</evidence>
<reference evidence="15 16" key="1">
    <citation type="journal article" date="2016" name="Nat. Commun.">
        <title>Thousands of microbial genomes shed light on interconnected biogeochemical processes in an aquifer system.</title>
        <authorList>
            <person name="Anantharaman K."/>
            <person name="Brown C.T."/>
            <person name="Hug L.A."/>
            <person name="Sharon I."/>
            <person name="Castelle C.J."/>
            <person name="Probst A.J."/>
            <person name="Thomas B.C."/>
            <person name="Singh A."/>
            <person name="Wilkins M.J."/>
            <person name="Karaoz U."/>
            <person name="Brodie E.L."/>
            <person name="Williams K.H."/>
            <person name="Hubbard S.S."/>
            <person name="Banfield J.F."/>
        </authorList>
    </citation>
    <scope>NUCLEOTIDE SEQUENCE [LARGE SCALE GENOMIC DNA]</scope>
</reference>
<feature type="binding site" evidence="13">
    <location>
        <position position="54"/>
    </location>
    <ligand>
        <name>Zn(2+)</name>
        <dbReference type="ChEBI" id="CHEBI:29105"/>
    </ligand>
</feature>
<protein>
    <recommendedName>
        <fullName evidence="13">Acetyl-coenzyme A carboxylase carboxyl transferase subunit beta</fullName>
        <shortName evidence="13">ACCase subunit beta</shortName>
        <shortName evidence="13">Acetyl-CoA carboxylase carboxyltransferase subunit beta</shortName>
        <ecNumber evidence="13">2.1.3.15</ecNumber>
    </recommendedName>
</protein>
<feature type="binding site" evidence="13">
    <location>
        <position position="38"/>
    </location>
    <ligand>
        <name>Zn(2+)</name>
        <dbReference type="ChEBI" id="CHEBI:29105"/>
    </ligand>
</feature>
<dbReference type="GO" id="GO:2001295">
    <property type="term" value="P:malonyl-CoA biosynthetic process"/>
    <property type="evidence" value="ECO:0007669"/>
    <property type="project" value="UniProtKB-UniRule"/>
</dbReference>
<evidence type="ECO:0000256" key="3">
    <source>
        <dbReference type="ARBA" id="ARBA00022679"/>
    </source>
</evidence>
<gene>
    <name evidence="13" type="primary">accD</name>
    <name evidence="15" type="ORF">A3K49_01450</name>
</gene>
<keyword evidence="2 13" id="KW-0444">Lipid biosynthesis</keyword>
<keyword evidence="6 13" id="KW-0863">Zinc-finger</keyword>
<feature type="binding site" evidence="13">
    <location>
        <position position="57"/>
    </location>
    <ligand>
        <name>Zn(2+)</name>
        <dbReference type="ChEBI" id="CHEBI:29105"/>
    </ligand>
</feature>
<dbReference type="GO" id="GO:0006633">
    <property type="term" value="P:fatty acid biosynthetic process"/>
    <property type="evidence" value="ECO:0007669"/>
    <property type="project" value="UniProtKB-KW"/>
</dbReference>
<dbReference type="Gene3D" id="3.90.226.10">
    <property type="entry name" value="2-enoyl-CoA Hydratase, Chain A, domain 1"/>
    <property type="match status" value="1"/>
</dbReference>
<name>A0A1F4T531_UNCSA</name>
<dbReference type="GO" id="GO:0008270">
    <property type="term" value="F:zinc ion binding"/>
    <property type="evidence" value="ECO:0007669"/>
    <property type="project" value="UniProtKB-UniRule"/>
</dbReference>
<dbReference type="GO" id="GO:0016743">
    <property type="term" value="F:carboxyl- or carbamoyltransferase activity"/>
    <property type="evidence" value="ECO:0007669"/>
    <property type="project" value="UniProtKB-UniRule"/>
</dbReference>
<feature type="binding site" evidence="13">
    <location>
        <position position="35"/>
    </location>
    <ligand>
        <name>Zn(2+)</name>
        <dbReference type="ChEBI" id="CHEBI:29105"/>
    </ligand>
</feature>
<evidence type="ECO:0000256" key="4">
    <source>
        <dbReference type="ARBA" id="ARBA00022723"/>
    </source>
</evidence>
<comment type="similarity">
    <text evidence="13">Belongs to the AccD/PCCB family.</text>
</comment>
<dbReference type="InterPro" id="IPR000438">
    <property type="entry name" value="Acetyl_CoA_COase_Trfase_b_su"/>
</dbReference>
<dbReference type="Pfam" id="PF01039">
    <property type="entry name" value="Carboxyl_trans"/>
    <property type="match status" value="1"/>
</dbReference>
<organism evidence="15 16">
    <name type="scientific">candidate division WOR-1 bacterium RIFOXYC12_FULL_54_18</name>
    <dbReference type="NCBI Taxonomy" id="1802584"/>
    <lineage>
        <taxon>Bacteria</taxon>
        <taxon>Bacillati</taxon>
        <taxon>Saganbacteria</taxon>
    </lineage>
</organism>
<dbReference type="Proteomes" id="UP000178602">
    <property type="component" value="Unassembled WGS sequence"/>
</dbReference>
<evidence type="ECO:0000256" key="10">
    <source>
        <dbReference type="ARBA" id="ARBA00023098"/>
    </source>
</evidence>
<keyword evidence="5 13" id="KW-0547">Nucleotide-binding</keyword>
<feature type="zinc finger region" description="C4-type" evidence="13">
    <location>
        <begin position="35"/>
        <end position="57"/>
    </location>
</feature>
<feature type="domain" description="CoA carboxyltransferase N-terminal" evidence="14">
    <location>
        <begin position="31"/>
        <end position="285"/>
    </location>
</feature>
<evidence type="ECO:0000256" key="13">
    <source>
        <dbReference type="HAMAP-Rule" id="MF_01395"/>
    </source>
</evidence>
<evidence type="ECO:0000256" key="1">
    <source>
        <dbReference type="ARBA" id="ARBA00004496"/>
    </source>
</evidence>
<evidence type="ECO:0000256" key="5">
    <source>
        <dbReference type="ARBA" id="ARBA00022741"/>
    </source>
</evidence>
<dbReference type="InterPro" id="IPR029045">
    <property type="entry name" value="ClpP/crotonase-like_dom_sf"/>
</dbReference>
<evidence type="ECO:0000256" key="8">
    <source>
        <dbReference type="ARBA" id="ARBA00022833"/>
    </source>
</evidence>
<keyword evidence="11 13" id="KW-0275">Fatty acid biosynthesis</keyword>
<dbReference type="NCBIfam" id="TIGR00515">
    <property type="entry name" value="accD"/>
    <property type="match status" value="1"/>
</dbReference>
<accession>A0A1F4T531</accession>
<evidence type="ECO:0000259" key="14">
    <source>
        <dbReference type="PROSITE" id="PS50980"/>
    </source>
</evidence>
<keyword evidence="4 13" id="KW-0479">Metal-binding</keyword>
<evidence type="ECO:0000256" key="6">
    <source>
        <dbReference type="ARBA" id="ARBA00022771"/>
    </source>
</evidence>
<sequence>MASTLSIHDWFNRKQQQKEIARERLDIPGNVWVKCFKCGQAIYAKDLEENLKVCPKCQYHFKLTSAERIRQLTDSFLEINPALTSKNFLNFTDSKSYTARIEDSILKSGLKDAIVTGHARINGFDAALGVMDFSFMGGSMGSVVGEKIARLIEEAIEKKSPVIIFSTSGGARMQESIMSLMQMAKTSAVLGRLRETGIPYISVLTDPTTGGVSASFAMLGDVNLAEPNALICFAGPRVIEQTIRQKLPPGFQRSEYLLAHGMLDAVVDRRELKEALTKLLKFFKN</sequence>
<evidence type="ECO:0000313" key="15">
    <source>
        <dbReference type="EMBL" id="OGC27666.1"/>
    </source>
</evidence>
<comment type="subunit">
    <text evidence="13">Acetyl-CoA carboxylase is a heterohexamer composed of biotin carboxyl carrier protein (AccB), biotin carboxylase (AccC) and two subunits each of ACCase subunit alpha (AccA) and ACCase subunit beta (AccD).</text>
</comment>
<comment type="pathway">
    <text evidence="13">Lipid metabolism; malonyl-CoA biosynthesis; malonyl-CoA from acetyl-CoA: step 1/1.</text>
</comment>
<dbReference type="GO" id="GO:0003989">
    <property type="term" value="F:acetyl-CoA carboxylase activity"/>
    <property type="evidence" value="ECO:0007669"/>
    <property type="project" value="InterPro"/>
</dbReference>
<comment type="function">
    <text evidence="12 13">Component of the acetyl coenzyme A carboxylase (ACC) complex. Biotin carboxylase (BC) catalyzes the carboxylation of biotin on its carrier protein (BCCP) and then the CO(2) group is transferred by the transcarboxylase to acetyl-CoA to form malonyl-CoA.</text>
</comment>
<dbReference type="EC" id="2.1.3.15" evidence="13"/>
<keyword evidence="3 13" id="KW-0808">Transferase</keyword>
<comment type="cofactor">
    <cofactor evidence="13">
        <name>Zn(2+)</name>
        <dbReference type="ChEBI" id="CHEBI:29105"/>
    </cofactor>
    <text evidence="13">Binds 1 zinc ion per subunit.</text>
</comment>
<dbReference type="AlphaFoldDB" id="A0A1F4T531"/>
<keyword evidence="13" id="KW-0963">Cytoplasm</keyword>
<dbReference type="UniPathway" id="UPA00655">
    <property type="reaction ID" value="UER00711"/>
</dbReference>
<evidence type="ECO:0000256" key="7">
    <source>
        <dbReference type="ARBA" id="ARBA00022832"/>
    </source>
</evidence>
<keyword evidence="7 13" id="KW-0276">Fatty acid metabolism</keyword>
<proteinExistence type="inferred from homology"/>
<dbReference type="GO" id="GO:0009317">
    <property type="term" value="C:acetyl-CoA carboxylase complex"/>
    <property type="evidence" value="ECO:0007669"/>
    <property type="project" value="InterPro"/>
</dbReference>
<keyword evidence="9 13" id="KW-0067">ATP-binding</keyword>
<dbReference type="PANTHER" id="PTHR42995">
    <property type="entry name" value="ACETYL-COENZYME A CARBOXYLASE CARBOXYL TRANSFERASE SUBUNIT BETA, CHLOROPLASTIC"/>
    <property type="match status" value="1"/>
</dbReference>
<evidence type="ECO:0000256" key="9">
    <source>
        <dbReference type="ARBA" id="ARBA00022840"/>
    </source>
</evidence>
<dbReference type="SUPFAM" id="SSF52096">
    <property type="entry name" value="ClpP/crotonase"/>
    <property type="match status" value="1"/>
</dbReference>
<keyword evidence="8 13" id="KW-0862">Zinc</keyword>